<sequence length="68" mass="7816">MKQIQGSHECFNCDSLIRWNGNIFNGNPPSVRFTDMKEIKVSFVDKGLIEATVNCPKCKNNNTFRHEL</sequence>
<protein>
    <submittedName>
        <fullName evidence="1">Uncharacterized protein</fullName>
    </submittedName>
</protein>
<reference evidence="1 2" key="1">
    <citation type="submission" date="2016-12" db="EMBL/GenBank/DDBJ databases">
        <title>Domibacillus sp. SAB 38T whole genome sequencing.</title>
        <authorList>
            <person name="Verma A."/>
            <person name="Ojha A.K."/>
            <person name="Krishnamurthi S."/>
        </authorList>
    </citation>
    <scope>NUCLEOTIDE SEQUENCE [LARGE SCALE GENOMIC DNA]</scope>
    <source>
        <strain evidence="1 2">SAB 38</strain>
    </source>
</reference>
<keyword evidence="2" id="KW-1185">Reference proteome</keyword>
<dbReference type="RefSeq" id="WP_076765754.1">
    <property type="nucleotide sequence ID" value="NZ_MSFI01000014.1"/>
</dbReference>
<dbReference type="AlphaFoldDB" id="A0A1V2A7B4"/>
<gene>
    <name evidence="1" type="ORF">BTO28_09760</name>
</gene>
<evidence type="ECO:0000313" key="1">
    <source>
        <dbReference type="EMBL" id="OMP66889.1"/>
    </source>
</evidence>
<dbReference type="InterPro" id="IPR023411">
    <property type="entry name" value="RNaseA_AS"/>
</dbReference>
<organism evidence="1 2">
    <name type="scientific">Domibacillus epiphyticus</name>
    <dbReference type="NCBI Taxonomy" id="1714355"/>
    <lineage>
        <taxon>Bacteria</taxon>
        <taxon>Bacillati</taxon>
        <taxon>Bacillota</taxon>
        <taxon>Bacilli</taxon>
        <taxon>Bacillales</taxon>
        <taxon>Bacillaceae</taxon>
        <taxon>Domibacillus</taxon>
    </lineage>
</organism>
<dbReference type="EMBL" id="MSFI01000014">
    <property type="protein sequence ID" value="OMP66889.1"/>
    <property type="molecule type" value="Genomic_DNA"/>
</dbReference>
<comment type="caution">
    <text evidence="1">The sequence shown here is derived from an EMBL/GenBank/DDBJ whole genome shotgun (WGS) entry which is preliminary data.</text>
</comment>
<accession>A0A1V2A7B4</accession>
<name>A0A1V2A7B4_9BACI</name>
<proteinExistence type="predicted"/>
<dbReference type="OrthoDB" id="2455017at2"/>
<dbReference type="PROSITE" id="PS00127">
    <property type="entry name" value="RNASE_PANCREATIC"/>
    <property type="match status" value="1"/>
</dbReference>
<evidence type="ECO:0000313" key="2">
    <source>
        <dbReference type="Proteomes" id="UP000188613"/>
    </source>
</evidence>
<dbReference type="Proteomes" id="UP000188613">
    <property type="component" value="Unassembled WGS sequence"/>
</dbReference>
<dbReference type="STRING" id="1714355.BTO28_09760"/>